<feature type="non-terminal residue" evidence="1">
    <location>
        <position position="1"/>
    </location>
</feature>
<dbReference type="AlphaFoldDB" id="F3GPN9"/>
<keyword evidence="2" id="KW-1185">Reference proteome</keyword>
<organism evidence="1 2">
    <name type="scientific">Pseudomonas syringae pv. pisi str. 1704B</name>
    <dbReference type="NCBI Taxonomy" id="629263"/>
    <lineage>
        <taxon>Bacteria</taxon>
        <taxon>Pseudomonadati</taxon>
        <taxon>Pseudomonadota</taxon>
        <taxon>Gammaproteobacteria</taxon>
        <taxon>Pseudomonadales</taxon>
        <taxon>Pseudomonadaceae</taxon>
        <taxon>Pseudomonas</taxon>
        <taxon>Pseudomonas syringae</taxon>
    </lineage>
</organism>
<evidence type="ECO:0000313" key="2">
    <source>
        <dbReference type="Proteomes" id="UP000004986"/>
    </source>
</evidence>
<accession>F3GPN9</accession>
<name>F3GPN9_PSESJ</name>
<gene>
    <name evidence="1" type="ORF">PSYPI_44531</name>
</gene>
<dbReference type="BioCyc" id="PSYR629263:G11X0-8191-MONOMER"/>
<dbReference type="HOGENOM" id="CLU_3352936_0_0_6"/>
<dbReference type="EMBL" id="AEAI01003769">
    <property type="protein sequence ID" value="EGH49042.1"/>
    <property type="molecule type" value="Genomic_DNA"/>
</dbReference>
<sequence>GYSGNKKDRTEAAGLNTFNNAASGRLAQAPDLDVDRI</sequence>
<proteinExistence type="predicted"/>
<protein>
    <submittedName>
        <fullName evidence="1">Uncharacterized protein</fullName>
    </submittedName>
</protein>
<dbReference type="Proteomes" id="UP000004986">
    <property type="component" value="Unassembled WGS sequence"/>
</dbReference>
<reference evidence="1 2" key="1">
    <citation type="journal article" date="2011" name="PLoS Pathog.">
        <title>Dynamic evolution of pathogenicity revealed by sequencing and comparative genomics of 19 Pseudomonas syringae isolates.</title>
        <authorList>
            <person name="Baltrus D.A."/>
            <person name="Nishimura M.T."/>
            <person name="Romanchuk A."/>
            <person name="Chang J.H."/>
            <person name="Mukhtar M.S."/>
            <person name="Cherkis K."/>
            <person name="Roach J."/>
            <person name="Grant S.R."/>
            <person name="Jones C.D."/>
            <person name="Dangl J.L."/>
        </authorList>
    </citation>
    <scope>NUCLEOTIDE SEQUENCE [LARGE SCALE GENOMIC DNA]</scope>
    <source>
        <strain evidence="1 2">1704B</strain>
    </source>
</reference>
<evidence type="ECO:0000313" key="1">
    <source>
        <dbReference type="EMBL" id="EGH49042.1"/>
    </source>
</evidence>
<comment type="caution">
    <text evidence="1">The sequence shown here is derived from an EMBL/GenBank/DDBJ whole genome shotgun (WGS) entry which is preliminary data.</text>
</comment>